<evidence type="ECO:0000313" key="2">
    <source>
        <dbReference type="EMBL" id="KAK6729246.1"/>
    </source>
</evidence>
<proteinExistence type="predicted"/>
<dbReference type="EMBL" id="JAVFWL010000001">
    <property type="protein sequence ID" value="KAK6729246.1"/>
    <property type="molecule type" value="Genomic_DNA"/>
</dbReference>
<keyword evidence="3" id="KW-1185">Reference proteome</keyword>
<protein>
    <submittedName>
        <fullName evidence="2">Uncharacterized protein</fullName>
    </submittedName>
</protein>
<gene>
    <name evidence="2" type="primary">Necator_chrI.g2476</name>
    <name evidence="2" type="ORF">RB195_006348</name>
</gene>
<feature type="region of interest" description="Disordered" evidence="1">
    <location>
        <begin position="134"/>
        <end position="157"/>
    </location>
</feature>
<reference evidence="2 3" key="1">
    <citation type="submission" date="2023-08" db="EMBL/GenBank/DDBJ databases">
        <title>A Necator americanus chromosomal reference genome.</title>
        <authorList>
            <person name="Ilik V."/>
            <person name="Petrzelkova K.J."/>
            <person name="Pardy F."/>
            <person name="Fuh T."/>
            <person name="Niatou-Singa F.S."/>
            <person name="Gouil Q."/>
            <person name="Baker L."/>
            <person name="Ritchie M.E."/>
            <person name="Jex A.R."/>
            <person name="Gazzola D."/>
            <person name="Li H."/>
            <person name="Toshio Fujiwara R."/>
            <person name="Zhan B."/>
            <person name="Aroian R.V."/>
            <person name="Pafco B."/>
            <person name="Schwarz E.M."/>
        </authorList>
    </citation>
    <scope>NUCLEOTIDE SEQUENCE [LARGE SCALE GENOMIC DNA]</scope>
    <source>
        <strain evidence="2 3">Aroian</strain>
        <tissue evidence="2">Whole animal</tissue>
    </source>
</reference>
<dbReference type="Proteomes" id="UP001303046">
    <property type="component" value="Unassembled WGS sequence"/>
</dbReference>
<name>A0ABR1BS73_NECAM</name>
<comment type="caution">
    <text evidence="2">The sequence shown here is derived from an EMBL/GenBank/DDBJ whole genome shotgun (WGS) entry which is preliminary data.</text>
</comment>
<sequence length="157" mass="17138">MVAFPDYVILEIYPNGDHNIAKRLSPSEVKSRTVSKLAVAIIGMKRLNDVNGLTVSALDRQQFLCSMDDSADQSGAGRVSATHATTYFTGSRFRCCCGLLPISVMVFSCAKNKPHHLSYGILDMDGRRFEINGNNSATFGENPSNDSITDSSGIRER</sequence>
<evidence type="ECO:0000313" key="3">
    <source>
        <dbReference type="Proteomes" id="UP001303046"/>
    </source>
</evidence>
<accession>A0ABR1BS73</accession>
<evidence type="ECO:0000256" key="1">
    <source>
        <dbReference type="SAM" id="MobiDB-lite"/>
    </source>
</evidence>
<organism evidence="2 3">
    <name type="scientific">Necator americanus</name>
    <name type="common">Human hookworm</name>
    <dbReference type="NCBI Taxonomy" id="51031"/>
    <lineage>
        <taxon>Eukaryota</taxon>
        <taxon>Metazoa</taxon>
        <taxon>Ecdysozoa</taxon>
        <taxon>Nematoda</taxon>
        <taxon>Chromadorea</taxon>
        <taxon>Rhabditida</taxon>
        <taxon>Rhabditina</taxon>
        <taxon>Rhabditomorpha</taxon>
        <taxon>Strongyloidea</taxon>
        <taxon>Ancylostomatidae</taxon>
        <taxon>Bunostominae</taxon>
        <taxon>Necator</taxon>
    </lineage>
</organism>